<evidence type="ECO:0000256" key="1">
    <source>
        <dbReference type="ARBA" id="ARBA00022679"/>
    </source>
</evidence>
<dbReference type="EMBL" id="SSTD01007659">
    <property type="protein sequence ID" value="TYK18602.1"/>
    <property type="molecule type" value="Genomic_DNA"/>
</dbReference>
<protein>
    <submittedName>
        <fullName evidence="9">Reverse transcriptase</fullName>
    </submittedName>
</protein>
<dbReference type="EMBL" id="SSTE01001908">
    <property type="protein sequence ID" value="KAA0064232.1"/>
    <property type="molecule type" value="Genomic_DNA"/>
</dbReference>
<comment type="caution">
    <text evidence="9">The sequence shown here is derived from an EMBL/GenBank/DDBJ whole genome shotgun (WGS) entry which is preliminary data.</text>
</comment>
<dbReference type="GO" id="GO:0004519">
    <property type="term" value="F:endonuclease activity"/>
    <property type="evidence" value="ECO:0007669"/>
    <property type="project" value="UniProtKB-KW"/>
</dbReference>
<dbReference type="SUPFAM" id="SSF53098">
    <property type="entry name" value="Ribonuclease H-like"/>
    <property type="match status" value="1"/>
</dbReference>
<keyword evidence="1" id="KW-0808">Transferase</keyword>
<dbReference type="Gene3D" id="1.10.340.70">
    <property type="match status" value="1"/>
</dbReference>
<dbReference type="Proteomes" id="UP000321393">
    <property type="component" value="Unassembled WGS sequence"/>
</dbReference>
<dbReference type="InterPro" id="IPR041373">
    <property type="entry name" value="RT_RNaseH"/>
</dbReference>
<keyword evidence="4" id="KW-0255">Endonuclease</keyword>
<gene>
    <name evidence="10" type="ORF">E5676_scaffold119G001330</name>
    <name evidence="9" type="ORF">E6C27_scaffold548G001840</name>
</gene>
<evidence type="ECO:0000256" key="2">
    <source>
        <dbReference type="ARBA" id="ARBA00022695"/>
    </source>
</evidence>
<dbReference type="FunFam" id="3.30.70.270:FF:000003">
    <property type="entry name" value="Transposon Ty3-G Gag-Pol polyprotein"/>
    <property type="match status" value="1"/>
</dbReference>
<dbReference type="CDD" id="cd01647">
    <property type="entry name" value="RT_LTR"/>
    <property type="match status" value="1"/>
</dbReference>
<evidence type="ECO:0000313" key="12">
    <source>
        <dbReference type="Proteomes" id="UP000321947"/>
    </source>
</evidence>
<evidence type="ECO:0000259" key="8">
    <source>
        <dbReference type="PROSITE" id="PS50994"/>
    </source>
</evidence>
<dbReference type="PROSITE" id="PS50878">
    <property type="entry name" value="RT_POL"/>
    <property type="match status" value="1"/>
</dbReference>
<keyword evidence="3" id="KW-0540">Nuclease</keyword>
<dbReference type="PROSITE" id="PS50994">
    <property type="entry name" value="INTEGRASE"/>
    <property type="match status" value="1"/>
</dbReference>
<evidence type="ECO:0000313" key="9">
    <source>
        <dbReference type="EMBL" id="KAA0064232.1"/>
    </source>
</evidence>
<dbReference type="InterPro" id="IPR050951">
    <property type="entry name" value="Retrovirus_Pol_polyprotein"/>
</dbReference>
<dbReference type="FunFam" id="3.30.70.270:FF:000063">
    <property type="entry name" value="Zinc knuckle domaincontaining protein"/>
    <property type="match status" value="1"/>
</dbReference>
<dbReference type="Pfam" id="PF00665">
    <property type="entry name" value="rve"/>
    <property type="match status" value="1"/>
</dbReference>
<dbReference type="InterPro" id="IPR012337">
    <property type="entry name" value="RNaseH-like_sf"/>
</dbReference>
<dbReference type="GO" id="GO:0016787">
    <property type="term" value="F:hydrolase activity"/>
    <property type="evidence" value="ECO:0007669"/>
    <property type="project" value="UniProtKB-KW"/>
</dbReference>
<evidence type="ECO:0000256" key="3">
    <source>
        <dbReference type="ARBA" id="ARBA00022722"/>
    </source>
</evidence>
<dbReference type="GO" id="GO:0015074">
    <property type="term" value="P:DNA integration"/>
    <property type="evidence" value="ECO:0007669"/>
    <property type="project" value="InterPro"/>
</dbReference>
<feature type="domain" description="Integrase catalytic" evidence="8">
    <location>
        <begin position="407"/>
        <end position="569"/>
    </location>
</feature>
<dbReference type="GO" id="GO:0003964">
    <property type="term" value="F:RNA-directed DNA polymerase activity"/>
    <property type="evidence" value="ECO:0007669"/>
    <property type="project" value="UniProtKB-KW"/>
</dbReference>
<keyword evidence="2" id="KW-0548">Nucleotidyltransferase</keyword>
<sequence length="589" mass="68191">MPFGLTNAPATFCTLMNQVFHEYLNKFVVVYLDDIVGYSTTMEEHRDHMQKVFQKLKENQLYVKREKCSFAQERINFLGHVIECGRIGMEEGKIAAIRDWAMPKSVSELRSFLRLANYYRRFVEGFSKRASPLTELLKKDVHWNWDPECQAAFDGLKQAMMEGPLLGIADVTKPFEVETDASDYALGGVLLQNGHPIAYESRKLNVAERRYTVSEKEMLAVVHCLRAWRQYLLGSSFVVKTDNSATCHFFTQPKLTSKQARWQEFLAEFNFEFEHKKGSSNQAADALSRKQEHAAICLLAHLWGSEIGGEGGKNTIVLVEEDLLVTKRNRLYVPRAGDLRKKLLYECHDTLWVGHPGWQRTYALLKKGYFWPNMRDDVMQYTKTCLICQQDKVEKVKLAGLLDPLPVPTRPWESVSMDFITHLPKVGDFEAILVIIDRFSKYATFIPTTKQCSAEMTAQLFFKHVVKLWGVPTSIMSDRDGRFIGSFWTELFSFLGTSLYISSSYHPQTDGQTERFNCMLEEYLRHFVNARQKNWVQLLDVAQLCFNAQTRKNPQALNFTKEWKQTNDIARAYLEKASKRMKKWADKKR</sequence>
<evidence type="ECO:0000313" key="11">
    <source>
        <dbReference type="Proteomes" id="UP000321393"/>
    </source>
</evidence>
<dbReference type="Pfam" id="PF00078">
    <property type="entry name" value="RVT_1"/>
    <property type="match status" value="1"/>
</dbReference>
<name>A0A5A7V785_CUCMM</name>
<dbReference type="Gene3D" id="3.30.70.270">
    <property type="match status" value="2"/>
</dbReference>
<evidence type="ECO:0000256" key="4">
    <source>
        <dbReference type="ARBA" id="ARBA00022759"/>
    </source>
</evidence>
<organism evidence="9 11">
    <name type="scientific">Cucumis melo var. makuwa</name>
    <name type="common">Oriental melon</name>
    <dbReference type="NCBI Taxonomy" id="1194695"/>
    <lineage>
        <taxon>Eukaryota</taxon>
        <taxon>Viridiplantae</taxon>
        <taxon>Streptophyta</taxon>
        <taxon>Embryophyta</taxon>
        <taxon>Tracheophyta</taxon>
        <taxon>Spermatophyta</taxon>
        <taxon>Magnoliopsida</taxon>
        <taxon>eudicotyledons</taxon>
        <taxon>Gunneridae</taxon>
        <taxon>Pentapetalae</taxon>
        <taxon>rosids</taxon>
        <taxon>fabids</taxon>
        <taxon>Cucurbitales</taxon>
        <taxon>Cucurbitaceae</taxon>
        <taxon>Benincaseae</taxon>
        <taxon>Cucumis</taxon>
    </lineage>
</organism>
<dbReference type="InterPro" id="IPR036397">
    <property type="entry name" value="RNaseH_sf"/>
</dbReference>
<dbReference type="InterPro" id="IPR000477">
    <property type="entry name" value="RT_dom"/>
</dbReference>
<dbReference type="InterPro" id="IPR001584">
    <property type="entry name" value="Integrase_cat-core"/>
</dbReference>
<evidence type="ECO:0000256" key="6">
    <source>
        <dbReference type="ARBA" id="ARBA00022918"/>
    </source>
</evidence>
<reference evidence="11 12" key="1">
    <citation type="submission" date="2019-08" db="EMBL/GenBank/DDBJ databases">
        <title>Draft genome sequences of two oriental melons (Cucumis melo L. var makuwa).</title>
        <authorList>
            <person name="Kwon S.-Y."/>
        </authorList>
    </citation>
    <scope>NUCLEOTIDE SEQUENCE [LARGE SCALE GENOMIC DNA]</scope>
    <source>
        <strain evidence="12">cv. Chang Bougi</strain>
        <strain evidence="11">cv. SW 3</strain>
        <tissue evidence="9">Leaf</tissue>
    </source>
</reference>
<dbReference type="PANTHER" id="PTHR37984:SF5">
    <property type="entry name" value="PROTEIN NYNRIN-LIKE"/>
    <property type="match status" value="1"/>
</dbReference>
<dbReference type="FunFam" id="3.10.20.370:FF:000001">
    <property type="entry name" value="Retrovirus-related Pol polyprotein from transposon 17.6-like protein"/>
    <property type="match status" value="1"/>
</dbReference>
<dbReference type="FunFam" id="1.10.340.70:FF:000001">
    <property type="entry name" value="Retrovirus-related Pol polyprotein from transposon gypsy-like Protein"/>
    <property type="match status" value="1"/>
</dbReference>
<dbReference type="PANTHER" id="PTHR37984">
    <property type="entry name" value="PROTEIN CBG26694"/>
    <property type="match status" value="1"/>
</dbReference>
<evidence type="ECO:0000259" key="7">
    <source>
        <dbReference type="PROSITE" id="PS50878"/>
    </source>
</evidence>
<dbReference type="InterPro" id="IPR043502">
    <property type="entry name" value="DNA/RNA_pol_sf"/>
</dbReference>
<dbReference type="SUPFAM" id="SSF56672">
    <property type="entry name" value="DNA/RNA polymerases"/>
    <property type="match status" value="1"/>
</dbReference>
<dbReference type="Gene3D" id="3.30.420.10">
    <property type="entry name" value="Ribonuclease H-like superfamily/Ribonuclease H"/>
    <property type="match status" value="2"/>
</dbReference>
<dbReference type="OrthoDB" id="900766at2759"/>
<dbReference type="CDD" id="cd09274">
    <property type="entry name" value="RNase_HI_RT_Ty3"/>
    <property type="match status" value="1"/>
</dbReference>
<keyword evidence="5" id="KW-0378">Hydrolase</keyword>
<accession>A0A5A7V785</accession>
<evidence type="ECO:0000256" key="5">
    <source>
        <dbReference type="ARBA" id="ARBA00022801"/>
    </source>
</evidence>
<dbReference type="GO" id="GO:0003676">
    <property type="term" value="F:nucleic acid binding"/>
    <property type="evidence" value="ECO:0007669"/>
    <property type="project" value="InterPro"/>
</dbReference>
<feature type="domain" description="Reverse transcriptase" evidence="7">
    <location>
        <begin position="1"/>
        <end position="82"/>
    </location>
</feature>
<dbReference type="InterPro" id="IPR041588">
    <property type="entry name" value="Integrase_H2C2"/>
</dbReference>
<dbReference type="Pfam" id="PF17917">
    <property type="entry name" value="RT_RNaseH"/>
    <property type="match status" value="1"/>
</dbReference>
<dbReference type="InterPro" id="IPR043128">
    <property type="entry name" value="Rev_trsase/Diguanyl_cyclase"/>
</dbReference>
<keyword evidence="6 9" id="KW-0695">RNA-directed DNA polymerase</keyword>
<dbReference type="Pfam" id="PF17921">
    <property type="entry name" value="Integrase_H2C2"/>
    <property type="match status" value="1"/>
</dbReference>
<dbReference type="Proteomes" id="UP000321947">
    <property type="component" value="Unassembled WGS sequence"/>
</dbReference>
<evidence type="ECO:0000313" key="10">
    <source>
        <dbReference type="EMBL" id="TYK18602.1"/>
    </source>
</evidence>
<dbReference type="AlphaFoldDB" id="A0A5A7V785"/>
<proteinExistence type="predicted"/>